<dbReference type="AlphaFoldDB" id="A0A9N9UW39"/>
<evidence type="ECO:0000313" key="1">
    <source>
        <dbReference type="EMBL" id="CAG9998532.1"/>
    </source>
</evidence>
<dbReference type="EMBL" id="CABFNO020001547">
    <property type="protein sequence ID" value="CAG9998532.1"/>
    <property type="molecule type" value="Genomic_DNA"/>
</dbReference>
<proteinExistence type="predicted"/>
<evidence type="ECO:0000313" key="2">
    <source>
        <dbReference type="Proteomes" id="UP000754883"/>
    </source>
</evidence>
<dbReference type="Proteomes" id="UP000754883">
    <property type="component" value="Unassembled WGS sequence"/>
</dbReference>
<protein>
    <submittedName>
        <fullName evidence="1">Uncharacterized protein</fullName>
    </submittedName>
</protein>
<comment type="caution">
    <text evidence="1">The sequence shown here is derived from an EMBL/GenBank/DDBJ whole genome shotgun (WGS) entry which is preliminary data.</text>
</comment>
<keyword evidence="2" id="KW-1185">Reference proteome</keyword>
<gene>
    <name evidence="1" type="ORF">CBYS24578_00015252</name>
</gene>
<name>A0A9N9UW39_9HYPO</name>
<organism evidence="1 2">
    <name type="scientific">Clonostachys byssicola</name>
    <dbReference type="NCBI Taxonomy" id="160290"/>
    <lineage>
        <taxon>Eukaryota</taxon>
        <taxon>Fungi</taxon>
        <taxon>Dikarya</taxon>
        <taxon>Ascomycota</taxon>
        <taxon>Pezizomycotina</taxon>
        <taxon>Sordariomycetes</taxon>
        <taxon>Hypocreomycetidae</taxon>
        <taxon>Hypocreales</taxon>
        <taxon>Bionectriaceae</taxon>
        <taxon>Clonostachys</taxon>
    </lineage>
</organism>
<sequence length="86" mass="10060">MFFEKEHWCYIKTLAGLEIGTFYMELRRFHGQSSGDADMPFNFDICVLSGEIQYRYISIARYRISPHLTFWSVCPPEIRLGAQGTD</sequence>
<accession>A0A9N9UW39</accession>
<reference evidence="1" key="1">
    <citation type="submission" date="2021-10" db="EMBL/GenBank/DDBJ databases">
        <authorList>
            <person name="Piombo E."/>
        </authorList>
    </citation>
    <scope>NUCLEOTIDE SEQUENCE</scope>
</reference>